<keyword evidence="1" id="KW-1133">Transmembrane helix</keyword>
<proteinExistence type="predicted"/>
<reference evidence="2 3" key="1">
    <citation type="journal article" date="2018" name="Sci. Rep.">
        <title>Genomic signatures of local adaptation to the degree of environmental predictability in rotifers.</title>
        <authorList>
            <person name="Franch-Gras L."/>
            <person name="Hahn C."/>
            <person name="Garcia-Roger E.M."/>
            <person name="Carmona M.J."/>
            <person name="Serra M."/>
            <person name="Gomez A."/>
        </authorList>
    </citation>
    <scope>NUCLEOTIDE SEQUENCE [LARGE SCALE GENOMIC DNA]</scope>
    <source>
        <strain evidence="2">HYR1</strain>
    </source>
</reference>
<dbReference type="EMBL" id="REGN01012419">
    <property type="protein sequence ID" value="RMZ95456.1"/>
    <property type="molecule type" value="Genomic_DNA"/>
</dbReference>
<evidence type="ECO:0000313" key="2">
    <source>
        <dbReference type="EMBL" id="RMZ95456.1"/>
    </source>
</evidence>
<feature type="transmembrane region" description="Helical" evidence="1">
    <location>
        <begin position="12"/>
        <end position="33"/>
    </location>
</feature>
<keyword evidence="3" id="KW-1185">Reference proteome</keyword>
<keyword evidence="1" id="KW-0812">Transmembrane</keyword>
<name>A0A3M7P8N2_BRAPC</name>
<organism evidence="2 3">
    <name type="scientific">Brachionus plicatilis</name>
    <name type="common">Marine rotifer</name>
    <name type="synonym">Brachionus muelleri</name>
    <dbReference type="NCBI Taxonomy" id="10195"/>
    <lineage>
        <taxon>Eukaryota</taxon>
        <taxon>Metazoa</taxon>
        <taxon>Spiralia</taxon>
        <taxon>Gnathifera</taxon>
        <taxon>Rotifera</taxon>
        <taxon>Eurotatoria</taxon>
        <taxon>Monogononta</taxon>
        <taxon>Pseudotrocha</taxon>
        <taxon>Ploima</taxon>
        <taxon>Brachionidae</taxon>
        <taxon>Brachionus</taxon>
    </lineage>
</organism>
<keyword evidence="1" id="KW-0472">Membrane</keyword>
<gene>
    <name evidence="2" type="ORF">BpHYR1_040686</name>
</gene>
<protein>
    <submittedName>
        <fullName evidence="2">Uncharacterized protein</fullName>
    </submittedName>
</protein>
<evidence type="ECO:0000256" key="1">
    <source>
        <dbReference type="SAM" id="Phobius"/>
    </source>
</evidence>
<dbReference type="AlphaFoldDB" id="A0A3M7P8N2"/>
<evidence type="ECO:0000313" key="3">
    <source>
        <dbReference type="Proteomes" id="UP000276133"/>
    </source>
</evidence>
<accession>A0A3M7P8N2</accession>
<comment type="caution">
    <text evidence="2">The sequence shown here is derived from an EMBL/GenBank/DDBJ whole genome shotgun (WGS) entry which is preliminary data.</text>
</comment>
<sequence length="69" mass="8673">MFQYNDLRNFDLLKYALFCETIFQFPVYAYYLYLYCEKRACCGEQLARHEHFDYRKDNDYQKMNETSFF</sequence>
<dbReference type="Proteomes" id="UP000276133">
    <property type="component" value="Unassembled WGS sequence"/>
</dbReference>